<evidence type="ECO:0000256" key="1">
    <source>
        <dbReference type="SAM" id="MobiDB-lite"/>
    </source>
</evidence>
<proteinExistence type="predicted"/>
<sequence>MENQTKNEHLSDCDSDEDSDEYIYEEDILLKDNYNRQQSSDTIERKKSSEKFSSKSGGKDEKSNDSDNKNLSKIRTKKLKRFSESKTAFDGRKVIFTTEFTQTDWSWKDNAELSGQAIIIASRNGKSNSRQTSGKTHSEGESTHEDRTVTDLSPFSLQPNDEFGIPLTDVSTDSDSDCTDIETPKKMKPLKSYPPLVGPPLILKYIGESELPGTEENPSLSNHDGEADLPVNQVGDFDEYGNAVGMFSGVCEFCGTNIKPFPSLEQQLSEPPGGLILL</sequence>
<dbReference type="VEuPathDB" id="VectorBase:BGLB036664"/>
<dbReference type="EnsemblMetazoa" id="BGLB036664-RC">
    <property type="protein sequence ID" value="BGLB036664-PC"/>
    <property type="gene ID" value="BGLB036664"/>
</dbReference>
<evidence type="ECO:0000313" key="3">
    <source>
        <dbReference type="Proteomes" id="UP000076420"/>
    </source>
</evidence>
<dbReference type="EnsemblMetazoa" id="BGLB036664-RB">
    <property type="protein sequence ID" value="BGLB036664-PB"/>
    <property type="gene ID" value="BGLB036664"/>
</dbReference>
<feature type="compositionally biased region" description="Basic and acidic residues" evidence="1">
    <location>
        <begin position="136"/>
        <end position="149"/>
    </location>
</feature>
<evidence type="ECO:0000313" key="2">
    <source>
        <dbReference type="EnsemblMetazoa" id="BGLB036664-PD"/>
    </source>
</evidence>
<reference evidence="2" key="1">
    <citation type="submission" date="2020-05" db="UniProtKB">
        <authorList>
            <consortium name="EnsemblMetazoa"/>
        </authorList>
    </citation>
    <scope>IDENTIFICATION</scope>
    <source>
        <strain evidence="2">BB02</strain>
    </source>
</reference>
<dbReference type="EnsemblMetazoa" id="BGLB036664-RD">
    <property type="protein sequence ID" value="BGLB036664-PD"/>
    <property type="gene ID" value="BGLB036664"/>
</dbReference>
<dbReference type="AlphaFoldDB" id="A0A2C9LZ58"/>
<feature type="region of interest" description="Disordered" evidence="1">
    <location>
        <begin position="33"/>
        <end position="75"/>
    </location>
</feature>
<accession>A0A2C9LZ58</accession>
<dbReference type="VEuPathDB" id="VectorBase:BGLAX_043075"/>
<feature type="compositionally biased region" description="Polar residues" evidence="1">
    <location>
        <begin position="150"/>
        <end position="159"/>
    </location>
</feature>
<dbReference type="STRING" id="6526.A0A2C9LZ58"/>
<dbReference type="EnsemblMetazoa" id="BGLB036664-RE">
    <property type="protein sequence ID" value="BGLB036664-PE"/>
    <property type="gene ID" value="BGLB036664"/>
</dbReference>
<name>A0A2C9LZ58_BIOGL</name>
<protein>
    <submittedName>
        <fullName evidence="2">Uncharacterized protein</fullName>
    </submittedName>
</protein>
<feature type="compositionally biased region" description="Basic and acidic residues" evidence="1">
    <location>
        <begin position="42"/>
        <end position="70"/>
    </location>
</feature>
<dbReference type="OrthoDB" id="527209at2759"/>
<gene>
    <name evidence="2" type="primary">106070952</name>
</gene>
<feature type="compositionally biased region" description="Polar residues" evidence="1">
    <location>
        <begin position="124"/>
        <end position="135"/>
    </location>
</feature>
<dbReference type="KEGG" id="bgt:106070952"/>
<feature type="region of interest" description="Disordered" evidence="1">
    <location>
        <begin position="122"/>
        <end position="192"/>
    </location>
</feature>
<dbReference type="Proteomes" id="UP000076420">
    <property type="component" value="Unassembled WGS sequence"/>
</dbReference>
<organism evidence="2 3">
    <name type="scientific">Biomphalaria glabrata</name>
    <name type="common">Bloodfluke planorb</name>
    <name type="synonym">Freshwater snail</name>
    <dbReference type="NCBI Taxonomy" id="6526"/>
    <lineage>
        <taxon>Eukaryota</taxon>
        <taxon>Metazoa</taxon>
        <taxon>Spiralia</taxon>
        <taxon>Lophotrochozoa</taxon>
        <taxon>Mollusca</taxon>
        <taxon>Gastropoda</taxon>
        <taxon>Heterobranchia</taxon>
        <taxon>Euthyneura</taxon>
        <taxon>Panpulmonata</taxon>
        <taxon>Hygrophila</taxon>
        <taxon>Lymnaeoidea</taxon>
        <taxon>Planorbidae</taxon>
        <taxon>Biomphalaria</taxon>
    </lineage>
</organism>